<proteinExistence type="predicted"/>
<dbReference type="GO" id="GO:0005544">
    <property type="term" value="F:calcium-dependent phospholipid binding"/>
    <property type="evidence" value="ECO:0007669"/>
    <property type="project" value="UniProtKB-KW"/>
</dbReference>
<evidence type="ECO:0000256" key="4">
    <source>
        <dbReference type="ARBA" id="ARBA00023216"/>
    </source>
</evidence>
<evidence type="ECO:0000256" key="3">
    <source>
        <dbReference type="ARBA" id="ARBA00022837"/>
    </source>
</evidence>
<dbReference type="Proteomes" id="UP000626092">
    <property type="component" value="Unassembled WGS sequence"/>
</dbReference>
<keyword evidence="7" id="KW-1185">Reference proteome</keyword>
<evidence type="ECO:0008006" key="8">
    <source>
        <dbReference type="Google" id="ProtNLM"/>
    </source>
</evidence>
<dbReference type="InterPro" id="IPR018502">
    <property type="entry name" value="Annexin_repeat"/>
</dbReference>
<dbReference type="GO" id="GO:0005509">
    <property type="term" value="F:calcium ion binding"/>
    <property type="evidence" value="ECO:0007669"/>
    <property type="project" value="InterPro"/>
</dbReference>
<dbReference type="FunFam" id="1.10.220.10:FF:000008">
    <property type="entry name" value="Annexin"/>
    <property type="match status" value="1"/>
</dbReference>
<dbReference type="InterPro" id="IPR037104">
    <property type="entry name" value="Annexin_sf"/>
</dbReference>
<dbReference type="GO" id="GO:0009408">
    <property type="term" value="P:response to heat"/>
    <property type="evidence" value="ECO:0007669"/>
    <property type="project" value="TreeGrafter"/>
</dbReference>
<dbReference type="FunFam" id="1.10.220.10:FF:000001">
    <property type="entry name" value="Annexin"/>
    <property type="match status" value="2"/>
</dbReference>
<evidence type="ECO:0000256" key="5">
    <source>
        <dbReference type="ARBA" id="ARBA00023302"/>
    </source>
</evidence>
<dbReference type="FunFam" id="1.10.220.10:FF:000009">
    <property type="entry name" value="Annexin"/>
    <property type="match status" value="2"/>
</dbReference>
<dbReference type="PRINTS" id="PR00196">
    <property type="entry name" value="ANNEXIN"/>
</dbReference>
<keyword evidence="3" id="KW-0106">Calcium</keyword>
<dbReference type="SUPFAM" id="SSF47874">
    <property type="entry name" value="Annexin"/>
    <property type="match status" value="2"/>
</dbReference>
<dbReference type="PANTHER" id="PTHR10502">
    <property type="entry name" value="ANNEXIN"/>
    <property type="match status" value="1"/>
</dbReference>
<comment type="caution">
    <text evidence="6">The sequence shown here is derived from an EMBL/GenBank/DDBJ whole genome shotgun (WGS) entry which is preliminary data.</text>
</comment>
<dbReference type="GO" id="GO:0005737">
    <property type="term" value="C:cytoplasm"/>
    <property type="evidence" value="ECO:0007669"/>
    <property type="project" value="TreeGrafter"/>
</dbReference>
<organism evidence="6 7">
    <name type="scientific">Rhododendron simsii</name>
    <name type="common">Sims's rhododendron</name>
    <dbReference type="NCBI Taxonomy" id="118357"/>
    <lineage>
        <taxon>Eukaryota</taxon>
        <taxon>Viridiplantae</taxon>
        <taxon>Streptophyta</taxon>
        <taxon>Embryophyta</taxon>
        <taxon>Tracheophyta</taxon>
        <taxon>Spermatophyta</taxon>
        <taxon>Magnoliopsida</taxon>
        <taxon>eudicotyledons</taxon>
        <taxon>Gunneridae</taxon>
        <taxon>Pentapetalae</taxon>
        <taxon>asterids</taxon>
        <taxon>Ericales</taxon>
        <taxon>Ericaceae</taxon>
        <taxon>Ericoideae</taxon>
        <taxon>Rhodoreae</taxon>
        <taxon>Rhododendron</taxon>
    </lineage>
</organism>
<dbReference type="OrthoDB" id="37886at2759"/>
<keyword evidence="5" id="KW-0111">Calcium/phospholipid-binding</keyword>
<evidence type="ECO:0000256" key="1">
    <source>
        <dbReference type="ARBA" id="ARBA00022723"/>
    </source>
</evidence>
<accession>A0A834M2A1</accession>
<name>A0A834M2A1_RHOSS</name>
<keyword evidence="2" id="KW-0677">Repeat</keyword>
<sequence length="698" mass="79248">MATLIAPANSSPVEDAEAIRKAVHGSESDNRLVWLEFINVFSPDKQTGWGADDKKIISIIGHRNAVQRKLIRQAYEETYQEDMIKRFESELHGNFEKAMFRWVLDPFDRDAVLANVALKESNPDYHVIVELSCIYSPEELLAVKRAYQARYHHSLEEDLASHISGDLGKACISWTIFLVALAGVYRYDGGDIDPRLAKSEADVLHNAIKDKKHEEVTRIVGTRSKAQLIATFNCYKDEHGASITKHLVNGPANPYLVAVSTAVRCIKDPKKYYEKLLRDALHNHGIDENALTRVIVTRAEKDLKDIKELYYKRNSVTLEHAVAKETSGGYEAFLLTLLGKENYWRDLELGRDTSPGALDHEMCHSGSLVVPRKSNATVLHNKFALKKLSTMATLIAPANPSPVEDAEAIRKAVHGWGTDEKKIISIIGHRNAVQRKLIRQTYEEIYQENLIKRFESELHGNFEKAMFRWILDPLDRDAVLANVALKQSNPDYHVIVELSCIYSPEELLAVKRAYQARYQHCLEEDLASHISGDLGKALGVYRYDGAEIDTRLSKREAGVLHNAIKDKNHEEITRIVGTRSKAQLVATFNFYKDEYGASITKHLVNDPADHYLAAVCTAIRCINDPKKYYEELLQNALHNHKVDEDVLTRVIVTRAEKDLKDIMELYYRRYSVTLDHEVAKETSGDYKAFLLTLMGKHD</sequence>
<dbReference type="GO" id="GO:0009651">
    <property type="term" value="P:response to salt stress"/>
    <property type="evidence" value="ECO:0007669"/>
    <property type="project" value="TreeGrafter"/>
</dbReference>
<evidence type="ECO:0000313" key="6">
    <source>
        <dbReference type="EMBL" id="KAF7154528.1"/>
    </source>
</evidence>
<dbReference type="Pfam" id="PF00191">
    <property type="entry name" value="Annexin"/>
    <property type="match status" value="8"/>
</dbReference>
<dbReference type="FunFam" id="1.10.220.10:FF:000006">
    <property type="entry name" value="Annexin"/>
    <property type="match status" value="2"/>
</dbReference>
<evidence type="ECO:0000256" key="2">
    <source>
        <dbReference type="ARBA" id="ARBA00022737"/>
    </source>
</evidence>
<dbReference type="EMBL" id="WJXA01000001">
    <property type="protein sequence ID" value="KAF7154528.1"/>
    <property type="molecule type" value="Genomic_DNA"/>
</dbReference>
<dbReference type="PANTHER" id="PTHR10502:SF193">
    <property type="entry name" value="ANNEXIN D8"/>
    <property type="match status" value="1"/>
</dbReference>
<protein>
    <recommendedName>
        <fullName evidence="8">Annexin</fullName>
    </recommendedName>
</protein>
<evidence type="ECO:0000313" key="7">
    <source>
        <dbReference type="Proteomes" id="UP000626092"/>
    </source>
</evidence>
<dbReference type="GO" id="GO:0009409">
    <property type="term" value="P:response to cold"/>
    <property type="evidence" value="ECO:0007669"/>
    <property type="project" value="TreeGrafter"/>
</dbReference>
<dbReference type="GO" id="GO:0005886">
    <property type="term" value="C:plasma membrane"/>
    <property type="evidence" value="ECO:0007669"/>
    <property type="project" value="TreeGrafter"/>
</dbReference>
<dbReference type="AlphaFoldDB" id="A0A834M2A1"/>
<gene>
    <name evidence="6" type="ORF">RHSIM_Rhsim01G0123600</name>
</gene>
<dbReference type="Gene3D" id="1.10.220.10">
    <property type="entry name" value="Annexin"/>
    <property type="match status" value="8"/>
</dbReference>
<dbReference type="GO" id="GO:0009414">
    <property type="term" value="P:response to water deprivation"/>
    <property type="evidence" value="ECO:0007669"/>
    <property type="project" value="TreeGrafter"/>
</dbReference>
<dbReference type="SMART" id="SM00335">
    <property type="entry name" value="ANX"/>
    <property type="match status" value="7"/>
</dbReference>
<dbReference type="GO" id="GO:0001786">
    <property type="term" value="F:phosphatidylserine binding"/>
    <property type="evidence" value="ECO:0007669"/>
    <property type="project" value="TreeGrafter"/>
</dbReference>
<keyword evidence="4" id="KW-0041">Annexin</keyword>
<reference evidence="6" key="1">
    <citation type="submission" date="2019-11" db="EMBL/GenBank/DDBJ databases">
        <authorList>
            <person name="Liu Y."/>
            <person name="Hou J."/>
            <person name="Li T.-Q."/>
            <person name="Guan C.-H."/>
            <person name="Wu X."/>
            <person name="Wu H.-Z."/>
            <person name="Ling F."/>
            <person name="Zhang R."/>
            <person name="Shi X.-G."/>
            <person name="Ren J.-P."/>
            <person name="Chen E.-F."/>
            <person name="Sun J.-M."/>
        </authorList>
    </citation>
    <scope>NUCLEOTIDE SEQUENCE</scope>
    <source>
        <strain evidence="6">Adult_tree_wgs_1</strain>
        <tissue evidence="6">Leaves</tissue>
    </source>
</reference>
<dbReference type="InterPro" id="IPR001464">
    <property type="entry name" value="Annexin"/>
</dbReference>
<dbReference type="PROSITE" id="PS51897">
    <property type="entry name" value="ANNEXIN_2"/>
    <property type="match status" value="8"/>
</dbReference>
<keyword evidence="1" id="KW-0479">Metal-binding</keyword>